<protein>
    <submittedName>
        <fullName evidence="2">Uncharacterized protein</fullName>
    </submittedName>
</protein>
<dbReference type="EMBL" id="MN740041">
    <property type="protein sequence ID" value="QHT85479.1"/>
    <property type="molecule type" value="Genomic_DNA"/>
</dbReference>
<sequence>MEDIEGNFKDSDGNVLQKGKKYRITFDSIFEFVLEDLKNNKVGTFKGYETGTYTDAPKAVFLFVDNDEISYNPDTTFTLETEGGRKRKTRKTRRKRRTRRFA</sequence>
<feature type="region of interest" description="Disordered" evidence="1">
    <location>
        <begin position="80"/>
        <end position="102"/>
    </location>
</feature>
<proteinExistence type="predicted"/>
<accession>A0A6C0HY77</accession>
<reference evidence="2" key="1">
    <citation type="journal article" date="2020" name="Nature">
        <title>Giant virus diversity and host interactions through global metagenomics.</title>
        <authorList>
            <person name="Schulz F."/>
            <person name="Roux S."/>
            <person name="Paez-Espino D."/>
            <person name="Jungbluth S."/>
            <person name="Walsh D.A."/>
            <person name="Denef V.J."/>
            <person name="McMahon K.D."/>
            <person name="Konstantinidis K.T."/>
            <person name="Eloe-Fadrosh E.A."/>
            <person name="Kyrpides N.C."/>
            <person name="Woyke T."/>
        </authorList>
    </citation>
    <scope>NUCLEOTIDE SEQUENCE</scope>
    <source>
        <strain evidence="2">GVMAG-M-3300023184-17</strain>
    </source>
</reference>
<evidence type="ECO:0000256" key="1">
    <source>
        <dbReference type="SAM" id="MobiDB-lite"/>
    </source>
</evidence>
<evidence type="ECO:0000313" key="2">
    <source>
        <dbReference type="EMBL" id="QHT85479.1"/>
    </source>
</evidence>
<organism evidence="2">
    <name type="scientific">viral metagenome</name>
    <dbReference type="NCBI Taxonomy" id="1070528"/>
    <lineage>
        <taxon>unclassified sequences</taxon>
        <taxon>metagenomes</taxon>
        <taxon>organismal metagenomes</taxon>
    </lineage>
</organism>
<name>A0A6C0HY77_9ZZZZ</name>
<dbReference type="AlphaFoldDB" id="A0A6C0HY77"/>
<feature type="compositionally biased region" description="Basic residues" evidence="1">
    <location>
        <begin position="85"/>
        <end position="102"/>
    </location>
</feature>